<gene>
    <name evidence="4" type="primary">ubiB_1</name>
    <name evidence="4" type="ORF">Poly21_10620</name>
</gene>
<dbReference type="SUPFAM" id="SSF56112">
    <property type="entry name" value="Protein kinase-like (PK-like)"/>
    <property type="match status" value="1"/>
</dbReference>
<sequence>MDASTLPQLVRNAERLNEVVSILLRYGLAPWLGNVRADWIQRLLRTHDGDQISHLDPSVRIRMALLELGTTFVKLGQMLSTRADLIGPELAAELAKLQSDTPPDAPGTVIDLITQEFGQPPSELFRRFNAEAFASASIGQVHHAEMHDGTAVVVKIQHAGIEHRIRNDLEILIELAKMAEANSLYLAQYQPVATAKQFRQTLEDELDFTIEQRSLQRFRENFKDDPHVAFPRPYENVSSRRVMTMAKFDGISVSRRDDLVAAGCDLADVARRGANLFLQMVFRHGFYHADPHPGNLMVLDGAVIGVLDCGMVGRLSGEMREQIEDVLIAAMDKDPPRMVDAVVQIGQPPANLDRRALLRDMEQFIDDYGSRSVEDIDTTAVINDFTAIIREYRIVLPPDVTLLLKMVVMLKGTATQLSPQFSMEELLEPYRIEAIKNRFSPQRWWRHLVATNRNWNHLIQTLPSDTADIIGRLRQGSFDVHLDHRNLGTIVNRLVMGILAAATFVGSTQLWSNSVPPRFHGVSVPGVVGTGIAIYLGVRVIQAVKRSGDLRDRA</sequence>
<dbReference type="CDD" id="cd05121">
    <property type="entry name" value="ABC1_ADCK3-like"/>
    <property type="match status" value="1"/>
</dbReference>
<evidence type="ECO:0000313" key="5">
    <source>
        <dbReference type="Proteomes" id="UP000319908"/>
    </source>
</evidence>
<dbReference type="InterPro" id="IPR004147">
    <property type="entry name" value="ABC1_dom"/>
</dbReference>
<feature type="domain" description="ABC1 atypical kinase-like" evidence="3">
    <location>
        <begin position="96"/>
        <end position="339"/>
    </location>
</feature>
<dbReference type="Proteomes" id="UP000319908">
    <property type="component" value="Unassembled WGS sequence"/>
</dbReference>
<proteinExistence type="inferred from homology"/>
<dbReference type="RefSeq" id="WP_146405847.1">
    <property type="nucleotide sequence ID" value="NZ_SJPU01000001.1"/>
</dbReference>
<keyword evidence="2" id="KW-1133">Transmembrane helix</keyword>
<evidence type="ECO:0000256" key="2">
    <source>
        <dbReference type="SAM" id="Phobius"/>
    </source>
</evidence>
<keyword evidence="2" id="KW-0812">Transmembrane</keyword>
<accession>A0A5C6C5U5</accession>
<dbReference type="InterPro" id="IPR050154">
    <property type="entry name" value="UbiB_kinase"/>
</dbReference>
<organism evidence="4 5">
    <name type="scientific">Allorhodopirellula heiligendammensis</name>
    <dbReference type="NCBI Taxonomy" id="2714739"/>
    <lineage>
        <taxon>Bacteria</taxon>
        <taxon>Pseudomonadati</taxon>
        <taxon>Planctomycetota</taxon>
        <taxon>Planctomycetia</taxon>
        <taxon>Pirellulales</taxon>
        <taxon>Pirellulaceae</taxon>
        <taxon>Allorhodopirellula</taxon>
    </lineage>
</organism>
<protein>
    <recommendedName>
        <fullName evidence="3">ABC1 atypical kinase-like domain-containing protein</fullName>
    </recommendedName>
</protein>
<evidence type="ECO:0000313" key="4">
    <source>
        <dbReference type="EMBL" id="TWU18891.1"/>
    </source>
</evidence>
<dbReference type="Pfam" id="PF03109">
    <property type="entry name" value="ABC1"/>
    <property type="match status" value="1"/>
</dbReference>
<keyword evidence="4" id="KW-0808">Transferase</keyword>
<evidence type="ECO:0000256" key="1">
    <source>
        <dbReference type="ARBA" id="ARBA00009670"/>
    </source>
</evidence>
<comment type="caution">
    <text evidence="4">The sequence shown here is derived from an EMBL/GenBank/DDBJ whole genome shotgun (WGS) entry which is preliminary data.</text>
</comment>
<dbReference type="InterPro" id="IPR011009">
    <property type="entry name" value="Kinase-like_dom_sf"/>
</dbReference>
<dbReference type="PANTHER" id="PTHR10566:SF113">
    <property type="entry name" value="PROTEIN ACTIVITY OF BC1 COMPLEX KINASE 7, CHLOROPLASTIC"/>
    <property type="match status" value="1"/>
</dbReference>
<keyword evidence="2" id="KW-0472">Membrane</keyword>
<dbReference type="OrthoDB" id="9795390at2"/>
<dbReference type="AlphaFoldDB" id="A0A5C6C5U5"/>
<dbReference type="EMBL" id="SJPU01000001">
    <property type="protein sequence ID" value="TWU18891.1"/>
    <property type="molecule type" value="Genomic_DNA"/>
</dbReference>
<evidence type="ECO:0000259" key="3">
    <source>
        <dbReference type="Pfam" id="PF03109"/>
    </source>
</evidence>
<dbReference type="PANTHER" id="PTHR10566">
    <property type="entry name" value="CHAPERONE-ACTIVITY OF BC1 COMPLEX CABC1 -RELATED"/>
    <property type="match status" value="1"/>
</dbReference>
<name>A0A5C6C5U5_9BACT</name>
<keyword evidence="5" id="KW-1185">Reference proteome</keyword>
<reference evidence="4 5" key="1">
    <citation type="journal article" date="2020" name="Antonie Van Leeuwenhoek">
        <title>Rhodopirellula heiligendammensis sp. nov., Rhodopirellula pilleata sp. nov., and Rhodopirellula solitaria sp. nov. isolated from natural or artificial marine surfaces in Northern Germany and California, USA, and emended description of the genus Rhodopirellula.</title>
        <authorList>
            <person name="Kallscheuer N."/>
            <person name="Wiegand S."/>
            <person name="Jogler M."/>
            <person name="Boedeker C."/>
            <person name="Peeters S.H."/>
            <person name="Rast P."/>
            <person name="Heuer A."/>
            <person name="Jetten M.S.M."/>
            <person name="Rohde M."/>
            <person name="Jogler C."/>
        </authorList>
    </citation>
    <scope>NUCLEOTIDE SEQUENCE [LARGE SCALE GENOMIC DNA]</scope>
    <source>
        <strain evidence="4 5">Poly21</strain>
    </source>
</reference>
<dbReference type="GO" id="GO:0016740">
    <property type="term" value="F:transferase activity"/>
    <property type="evidence" value="ECO:0007669"/>
    <property type="project" value="UniProtKB-KW"/>
</dbReference>
<feature type="transmembrane region" description="Helical" evidence="2">
    <location>
        <begin position="518"/>
        <end position="538"/>
    </location>
</feature>
<comment type="similarity">
    <text evidence="1">Belongs to the protein kinase superfamily. ADCK protein kinase family.</text>
</comment>